<dbReference type="GO" id="GO:0031298">
    <property type="term" value="C:replication fork protection complex"/>
    <property type="evidence" value="ECO:0007669"/>
    <property type="project" value="TreeGrafter"/>
</dbReference>
<dbReference type="Proteomes" id="UP000504603">
    <property type="component" value="Unplaced"/>
</dbReference>
<feature type="compositionally biased region" description="Basic and acidic residues" evidence="4">
    <location>
        <begin position="1051"/>
        <end position="1065"/>
    </location>
</feature>
<organism evidence="6 7">
    <name type="scientific">Momordica charantia</name>
    <name type="common">Bitter gourd</name>
    <name type="synonym">Balsam pear</name>
    <dbReference type="NCBI Taxonomy" id="3673"/>
    <lineage>
        <taxon>Eukaryota</taxon>
        <taxon>Viridiplantae</taxon>
        <taxon>Streptophyta</taxon>
        <taxon>Embryophyta</taxon>
        <taxon>Tracheophyta</taxon>
        <taxon>Spermatophyta</taxon>
        <taxon>Magnoliopsida</taxon>
        <taxon>eudicotyledons</taxon>
        <taxon>Gunneridae</taxon>
        <taxon>Pentapetalae</taxon>
        <taxon>rosids</taxon>
        <taxon>fabids</taxon>
        <taxon>Cucurbitales</taxon>
        <taxon>Cucurbitaceae</taxon>
        <taxon>Momordiceae</taxon>
        <taxon>Momordica</taxon>
    </lineage>
</organism>
<dbReference type="GeneID" id="111023934"/>
<evidence type="ECO:0000313" key="7">
    <source>
        <dbReference type="RefSeq" id="XP_022157142.1"/>
    </source>
</evidence>
<dbReference type="PANTHER" id="PTHR22940:SF4">
    <property type="entry name" value="PROTEIN TIMELESS HOMOLOG"/>
    <property type="match status" value="1"/>
</dbReference>
<dbReference type="GO" id="GO:0043111">
    <property type="term" value="P:replication fork arrest"/>
    <property type="evidence" value="ECO:0007669"/>
    <property type="project" value="TreeGrafter"/>
</dbReference>
<evidence type="ECO:0000313" key="6">
    <source>
        <dbReference type="Proteomes" id="UP000504603"/>
    </source>
</evidence>
<evidence type="ECO:0000256" key="3">
    <source>
        <dbReference type="ARBA" id="ARBA00023306"/>
    </source>
</evidence>
<dbReference type="RefSeq" id="XP_022157142.1">
    <property type="nucleotide sequence ID" value="XM_022301450.1"/>
</dbReference>
<accession>A0A6J1DTS2</accession>
<keyword evidence="3" id="KW-0131">Cell cycle</keyword>
<dbReference type="GO" id="GO:0000076">
    <property type="term" value="P:DNA replication checkpoint signaling"/>
    <property type="evidence" value="ECO:0007669"/>
    <property type="project" value="TreeGrafter"/>
</dbReference>
<feature type="region of interest" description="Disordered" evidence="4">
    <location>
        <begin position="1044"/>
        <end position="1065"/>
    </location>
</feature>
<dbReference type="OrthoDB" id="310853at2759"/>
<evidence type="ECO:0000259" key="5">
    <source>
        <dbReference type="Pfam" id="PF04821"/>
    </source>
</evidence>
<feature type="region of interest" description="Disordered" evidence="4">
    <location>
        <begin position="847"/>
        <end position="877"/>
    </location>
</feature>
<feature type="compositionally biased region" description="Polar residues" evidence="4">
    <location>
        <begin position="641"/>
        <end position="653"/>
    </location>
</feature>
<keyword evidence="2" id="KW-0539">Nucleus</keyword>
<dbReference type="KEGG" id="mcha:111023934"/>
<dbReference type="PANTHER" id="PTHR22940">
    <property type="entry name" value="TIMEOUT/TIMELESS-2"/>
    <property type="match status" value="1"/>
</dbReference>
<feature type="region of interest" description="Disordered" evidence="4">
    <location>
        <begin position="545"/>
        <end position="585"/>
    </location>
</feature>
<comment type="subcellular location">
    <subcellularLocation>
        <location evidence="1">Nucleus</location>
    </subcellularLocation>
</comment>
<keyword evidence="6" id="KW-1185">Reference proteome</keyword>
<evidence type="ECO:0000256" key="2">
    <source>
        <dbReference type="ARBA" id="ARBA00023242"/>
    </source>
</evidence>
<proteinExistence type="predicted"/>
<evidence type="ECO:0000256" key="1">
    <source>
        <dbReference type="ARBA" id="ARBA00004123"/>
    </source>
</evidence>
<gene>
    <name evidence="7" type="primary">LOC111023934</name>
</gene>
<dbReference type="InterPro" id="IPR006906">
    <property type="entry name" value="Timeless_N"/>
</dbReference>
<evidence type="ECO:0000256" key="4">
    <source>
        <dbReference type="SAM" id="MobiDB-lite"/>
    </source>
</evidence>
<dbReference type="Pfam" id="PF04821">
    <property type="entry name" value="TIMELESS"/>
    <property type="match status" value="1"/>
</dbReference>
<feature type="region of interest" description="Disordered" evidence="4">
    <location>
        <begin position="628"/>
        <end position="653"/>
    </location>
</feature>
<name>A0A6J1DTS2_MOMCH</name>
<dbReference type="GO" id="GO:0003677">
    <property type="term" value="F:DNA binding"/>
    <property type="evidence" value="ECO:0007669"/>
    <property type="project" value="TreeGrafter"/>
</dbReference>
<feature type="compositionally biased region" description="Basic residues" evidence="4">
    <location>
        <begin position="548"/>
        <end position="559"/>
    </location>
</feature>
<sequence length="1201" mass="136323">MEIDGLCVICAGLGIVEEDDYGNRIGYSKSEYCLDNLKDLLRFLRRDDPQTRDVFKQVCKWNIVAKDLIPIIEYCQDDRNVVLNAVKILVFLTMPVDPTSSDIAQQIEYLWGLKSLITCSTVTAIIVSLLESPLENLDCGTFSEDDWKLMQLVITLFRNVLAIQEISLQQKADGSACQLILLRDKFLEVLFRENVMDIILVITQHIDGSCSHLRQDKLLFLEIFYFIFMGQEPELIAKVPQNSNEENVETVSSVNSLKSMMEEDRRKLSRLHNTNRHSQFSGTFTRHTLDGSKLVLKGKPSLTSCNSLKPPKVCRGPIKKIAWDHGRLTSKNSKLMQLLHNFINQFLSGGYNALMQLVYEDIEKEHHSIQNNDVVVFFEVAQFAISFQYHKFSTSKLIEADTSEDQTEHVDSTFFQGNMCGPIAATMNEAMFQLVVTKWRYAFEGLKETSDFKFLSAAGCLMKNMICMLDLVLKLLPEDSKEPQTARILLYKLFYDQTDQGMTQFLLNLLKSFNTHKQPKSDLADLVEMIYKVVQLMENLQARGTLRVSKRSRRGRKAKSANNRDNKQSEDQGAENKTAITHIEQPTYTIIGENSSLNASSGNKEETSVIDKADKPILLDLNMGSFEGSSSQMENKKLNDGYSTADSSSDEQQNTTVEVDLKVSSLVSTFANNNIIQKICWLLKFYKSNSTNTNHYIICMLRRITEDLELSPMLYQLSLLPTFYDILSEQKSSPCKEHANMVDFLTILVRKMLRKIKNQPLLFVEVLFWKTRKECHYIDAEYLVHELGCWKKGSREENFTGGDENSSLMGKHWTPRSIADALGEDEADVVIPSNDFGFHAEAKSDEVERGLESTTLDDEIEGKEHNENELSMDDQSKRLPKRKRLVLDAALGTKIKDLYEKFKEDRNCSRLIAENLDTDVKVSPAQVSNKLRQMGLKVTQRKKRQYADEAFSSISKNLEGESNGVERNSSLNSNILGESSLSQPSHARKRVLAFDKEHEVKIRALYEQFKDHKRCSSMIANALDAGNKFTSAQVSRKLKQLGLHISHRRRSSDGEHNGSVTDKEFGSDDETLLSLINRKKRKHLAKSTEELSSISTQSILIDEESEGVATERFTQREDSNQASRLEPIGVGKVPVEDEIGLIDFTEIQGKDAEPGISMNDLMQEAIDNEFVDSEDEVAPSVYRASATTGRKLRIVDLEDEE</sequence>
<reference evidence="7" key="1">
    <citation type="submission" date="2025-08" db="UniProtKB">
        <authorList>
            <consortium name="RefSeq"/>
        </authorList>
    </citation>
    <scope>IDENTIFICATION</scope>
    <source>
        <strain evidence="7">OHB3-1</strain>
    </source>
</reference>
<protein>
    <submittedName>
        <fullName evidence="7">Protein timeless homolog</fullName>
    </submittedName>
</protein>
<dbReference type="AlphaFoldDB" id="A0A6J1DTS2"/>
<dbReference type="GO" id="GO:0006281">
    <property type="term" value="P:DNA repair"/>
    <property type="evidence" value="ECO:0007669"/>
    <property type="project" value="TreeGrafter"/>
</dbReference>
<feature type="domain" description="Timeless N-terminal" evidence="5">
    <location>
        <begin position="27"/>
        <end position="285"/>
    </location>
</feature>
<dbReference type="InterPro" id="IPR044998">
    <property type="entry name" value="Timeless"/>
</dbReference>